<dbReference type="PIRSF" id="PIRSF005650">
    <property type="entry name" value="Uridylate_kin"/>
    <property type="match status" value="1"/>
</dbReference>
<dbReference type="InterPro" id="IPR011817">
    <property type="entry name" value="Uridylate_kinase"/>
</dbReference>
<dbReference type="STRING" id="1156395.DBT_0506"/>
<comment type="subcellular location">
    <subcellularLocation>
        <location evidence="1 11">Cytoplasm</location>
    </subcellularLocation>
</comment>
<protein>
    <recommendedName>
        <fullName evidence="11">Uridylate kinase</fullName>
        <shortName evidence="11">UK</shortName>
        <ecNumber evidence="11">2.7.4.22</ecNumber>
    </recommendedName>
    <alternativeName>
        <fullName evidence="11">Uridine monophosphate kinase</fullName>
        <shortName evidence="11">UMP kinase</shortName>
        <shortName evidence="11">UMPK</shortName>
    </alternativeName>
</protein>
<keyword evidence="9 11" id="KW-0665">Pyrimidine biosynthesis</keyword>
<feature type="binding site" evidence="11">
    <location>
        <position position="178"/>
    </location>
    <ligand>
        <name>ATP</name>
        <dbReference type="ChEBI" id="CHEBI:30616"/>
    </ligand>
</feature>
<keyword evidence="8 11" id="KW-0067">ATP-binding</keyword>
<dbReference type="RefSeq" id="WP_067616069.1">
    <property type="nucleotide sequence ID" value="NZ_MAGO01000002.1"/>
</dbReference>
<dbReference type="GO" id="GO:0005737">
    <property type="term" value="C:cytoplasm"/>
    <property type="evidence" value="ECO:0007669"/>
    <property type="project" value="UniProtKB-SubCell"/>
</dbReference>
<dbReference type="InterPro" id="IPR036393">
    <property type="entry name" value="AceGlu_kinase-like_sf"/>
</dbReference>
<dbReference type="SUPFAM" id="SSF53633">
    <property type="entry name" value="Carbamate kinase-like"/>
    <property type="match status" value="1"/>
</dbReference>
<accession>A0A1B9F867</accession>
<feature type="binding site" evidence="11">
    <location>
        <position position="70"/>
    </location>
    <ligand>
        <name>UMP</name>
        <dbReference type="ChEBI" id="CHEBI:57865"/>
    </ligand>
</feature>
<evidence type="ECO:0000256" key="10">
    <source>
        <dbReference type="ARBA" id="ARBA00047767"/>
    </source>
</evidence>
<keyword evidence="5 11" id="KW-0808">Transferase</keyword>
<comment type="subunit">
    <text evidence="11">Homohexamer.</text>
</comment>
<dbReference type="NCBIfam" id="TIGR02075">
    <property type="entry name" value="pyrH_bact"/>
    <property type="match status" value="1"/>
</dbReference>
<dbReference type="PATRIC" id="fig|1156395.6.peg.513"/>
<evidence type="ECO:0000256" key="5">
    <source>
        <dbReference type="ARBA" id="ARBA00022679"/>
    </source>
</evidence>
<evidence type="ECO:0000256" key="1">
    <source>
        <dbReference type="ARBA" id="ARBA00004496"/>
    </source>
</evidence>
<evidence type="ECO:0000313" key="13">
    <source>
        <dbReference type="EMBL" id="OCC16044.1"/>
    </source>
</evidence>
<feature type="binding site" evidence="11">
    <location>
        <position position="71"/>
    </location>
    <ligand>
        <name>ATP</name>
        <dbReference type="ChEBI" id="CHEBI:30616"/>
    </ligand>
</feature>
<dbReference type="AlphaFoldDB" id="A0A1B9F867"/>
<comment type="function">
    <text evidence="11">Catalyzes the reversible phosphorylation of UMP to UDP.</text>
</comment>
<evidence type="ECO:0000313" key="14">
    <source>
        <dbReference type="Proteomes" id="UP000093080"/>
    </source>
</evidence>
<keyword evidence="7 11" id="KW-0418">Kinase</keyword>
<dbReference type="Pfam" id="PF00696">
    <property type="entry name" value="AA_kinase"/>
    <property type="match status" value="1"/>
</dbReference>
<dbReference type="InterPro" id="IPR015963">
    <property type="entry name" value="Uridylate_kinase_bac"/>
</dbReference>
<evidence type="ECO:0000256" key="9">
    <source>
        <dbReference type="ARBA" id="ARBA00022975"/>
    </source>
</evidence>
<keyword evidence="4 11" id="KW-0963">Cytoplasm</keyword>
<dbReference type="GO" id="GO:0033862">
    <property type="term" value="F:UMP kinase activity"/>
    <property type="evidence" value="ECO:0007669"/>
    <property type="project" value="UniProtKB-EC"/>
</dbReference>
<feature type="binding site" evidence="11">
    <location>
        <begin position="151"/>
        <end position="158"/>
    </location>
    <ligand>
        <name>UMP</name>
        <dbReference type="ChEBI" id="CHEBI:57865"/>
    </ligand>
</feature>
<dbReference type="GO" id="GO:0044210">
    <property type="term" value="P:'de novo' CTP biosynthetic process"/>
    <property type="evidence" value="ECO:0007669"/>
    <property type="project" value="UniProtKB-UniRule"/>
</dbReference>
<comment type="caution">
    <text evidence="13">The sequence shown here is derived from an EMBL/GenBank/DDBJ whole genome shotgun (WGS) entry which is preliminary data.</text>
</comment>
<evidence type="ECO:0000256" key="6">
    <source>
        <dbReference type="ARBA" id="ARBA00022741"/>
    </source>
</evidence>
<keyword evidence="14" id="KW-1185">Reference proteome</keyword>
<comment type="similarity">
    <text evidence="3 11">Belongs to the UMP kinase family.</text>
</comment>
<dbReference type="OrthoDB" id="9807458at2"/>
<feature type="binding site" evidence="11">
    <location>
        <position position="90"/>
    </location>
    <ligand>
        <name>UMP</name>
        <dbReference type="ChEBI" id="CHEBI:57865"/>
    </ligand>
</feature>
<dbReference type="FunFam" id="3.40.1160.10:FF:000001">
    <property type="entry name" value="Uridylate kinase"/>
    <property type="match status" value="1"/>
</dbReference>
<dbReference type="InterPro" id="IPR001048">
    <property type="entry name" value="Asp/Glu/Uridylate_kinase"/>
</dbReference>
<keyword evidence="6 11" id="KW-0547">Nucleotide-binding</keyword>
<feature type="domain" description="Aspartate/glutamate/uridylate kinase" evidence="12">
    <location>
        <begin position="23"/>
        <end position="232"/>
    </location>
</feature>
<name>A0A1B9F867_9BACT</name>
<evidence type="ECO:0000256" key="11">
    <source>
        <dbReference type="HAMAP-Rule" id="MF_01220"/>
    </source>
</evidence>
<feature type="binding site" evidence="11">
    <location>
        <begin position="28"/>
        <end position="31"/>
    </location>
    <ligand>
        <name>ATP</name>
        <dbReference type="ChEBI" id="CHEBI:30616"/>
    </ligand>
</feature>
<dbReference type="Proteomes" id="UP000093080">
    <property type="component" value="Unassembled WGS sequence"/>
</dbReference>
<dbReference type="GO" id="GO:0005524">
    <property type="term" value="F:ATP binding"/>
    <property type="evidence" value="ECO:0007669"/>
    <property type="project" value="UniProtKB-KW"/>
</dbReference>
<feature type="binding site" evidence="11">
    <location>
        <position position="184"/>
    </location>
    <ligand>
        <name>ATP</name>
        <dbReference type="ChEBI" id="CHEBI:30616"/>
    </ligand>
</feature>
<dbReference type="GO" id="GO:0006225">
    <property type="term" value="P:UDP biosynthetic process"/>
    <property type="evidence" value="ECO:0007669"/>
    <property type="project" value="TreeGrafter"/>
</dbReference>
<sequence length="255" mass="27565">MEGGVEGDIGHGHALEKNQLKFKRVLLKLSGEALMGEHSFGISPEVIARISKELRDAVRLGAEIGIVVGGGNIFRGVAGSKLGMDRVRADHIGMLATVMNALALQDALLSLGVEARVLSAIDIGNVCEPFVRKRALKHLEKGRVVIFAAGTGNPFFTTDTAAALRALEINAHCLFKGTKVDGVYDRDPEKYPNAKKFDRLTYHEVIERDLRVMDHAAISLAMDAKLPVLVFSIKEHGNICRALSGKADATLVTME</sequence>
<dbReference type="PANTHER" id="PTHR42833:SF4">
    <property type="entry name" value="URIDYLATE KINASE PUMPKIN, CHLOROPLASTIC"/>
    <property type="match status" value="1"/>
</dbReference>
<evidence type="ECO:0000259" key="12">
    <source>
        <dbReference type="Pfam" id="PF00696"/>
    </source>
</evidence>
<evidence type="ECO:0000256" key="7">
    <source>
        <dbReference type="ARBA" id="ARBA00022777"/>
    </source>
</evidence>
<dbReference type="EMBL" id="MAGO01000002">
    <property type="protein sequence ID" value="OCC16044.1"/>
    <property type="molecule type" value="Genomic_DNA"/>
</dbReference>
<feature type="binding site" evidence="11">
    <location>
        <position position="187"/>
    </location>
    <ligand>
        <name>ATP</name>
        <dbReference type="ChEBI" id="CHEBI:30616"/>
    </ligand>
</feature>
<comment type="caution">
    <text evidence="11">Lacks conserved residue(s) required for the propagation of feature annotation.</text>
</comment>
<comment type="activity regulation">
    <text evidence="11">Inhibited by UTP.</text>
</comment>
<dbReference type="CDD" id="cd04254">
    <property type="entry name" value="AAK_UMPK-PyrH-Ec"/>
    <property type="match status" value="1"/>
</dbReference>
<dbReference type="UniPathway" id="UPA00159">
    <property type="reaction ID" value="UER00275"/>
</dbReference>
<evidence type="ECO:0000256" key="4">
    <source>
        <dbReference type="ARBA" id="ARBA00022490"/>
    </source>
</evidence>
<organism evidence="13 14">
    <name type="scientific">Dissulfuribacter thermophilus</name>
    <dbReference type="NCBI Taxonomy" id="1156395"/>
    <lineage>
        <taxon>Bacteria</taxon>
        <taxon>Pseudomonadati</taxon>
        <taxon>Thermodesulfobacteriota</taxon>
        <taxon>Dissulfuribacteria</taxon>
        <taxon>Dissulfuribacterales</taxon>
        <taxon>Dissulfuribacteraceae</taxon>
        <taxon>Dissulfuribacter</taxon>
    </lineage>
</organism>
<evidence type="ECO:0000256" key="8">
    <source>
        <dbReference type="ARBA" id="ARBA00022840"/>
    </source>
</evidence>
<feature type="binding site" evidence="11">
    <location>
        <position position="75"/>
    </location>
    <ligand>
        <name>ATP</name>
        <dbReference type="ChEBI" id="CHEBI:30616"/>
    </ligand>
</feature>
<dbReference type="PANTHER" id="PTHR42833">
    <property type="entry name" value="URIDYLATE KINASE"/>
    <property type="match status" value="1"/>
</dbReference>
<dbReference type="HAMAP" id="MF_01220_B">
    <property type="entry name" value="PyrH_B"/>
    <property type="match status" value="1"/>
</dbReference>
<comment type="catalytic activity">
    <reaction evidence="10 11">
        <text>UMP + ATP = UDP + ADP</text>
        <dbReference type="Rhea" id="RHEA:24400"/>
        <dbReference type="ChEBI" id="CHEBI:30616"/>
        <dbReference type="ChEBI" id="CHEBI:57865"/>
        <dbReference type="ChEBI" id="CHEBI:58223"/>
        <dbReference type="ChEBI" id="CHEBI:456216"/>
        <dbReference type="EC" id="2.7.4.22"/>
    </reaction>
</comment>
<evidence type="ECO:0000256" key="3">
    <source>
        <dbReference type="ARBA" id="ARBA00007614"/>
    </source>
</evidence>
<gene>
    <name evidence="11" type="primary">pyrH</name>
    <name evidence="13" type="ORF">DBT_0506</name>
</gene>
<reference evidence="13 14" key="1">
    <citation type="submission" date="2016-06" db="EMBL/GenBank/DDBJ databases">
        <title>Respiratory ammonification of nitrate coupled to the oxidation of elemental sulfur in deep-sea autotrophic thermophilic bacteria.</title>
        <authorList>
            <person name="Slobodkina G.B."/>
            <person name="Mardanov A.V."/>
            <person name="Ravin N.V."/>
            <person name="Frolova A.A."/>
            <person name="Viryasiv M.B."/>
            <person name="Chernyh N.A."/>
            <person name="Bonch-Osmolovskaya E.A."/>
            <person name="Slobodkin A.I."/>
        </authorList>
    </citation>
    <scope>NUCLEOTIDE SEQUENCE [LARGE SCALE GENOMIC DNA]</scope>
    <source>
        <strain evidence="13 14">S69</strain>
    </source>
</reference>
<dbReference type="EC" id="2.7.4.22" evidence="11"/>
<comment type="pathway">
    <text evidence="2 11">Pyrimidine metabolism; CTP biosynthesis via de novo pathway; UDP from UMP (UMPK route): step 1/1.</text>
</comment>
<evidence type="ECO:0000256" key="2">
    <source>
        <dbReference type="ARBA" id="ARBA00004791"/>
    </source>
</evidence>
<proteinExistence type="inferred from homology"/>
<dbReference type="Gene3D" id="3.40.1160.10">
    <property type="entry name" value="Acetylglutamate kinase-like"/>
    <property type="match status" value="1"/>
</dbReference>